<evidence type="ECO:0000256" key="2">
    <source>
        <dbReference type="ARBA" id="ARBA00022801"/>
    </source>
</evidence>
<dbReference type="Proteomes" id="UP001301958">
    <property type="component" value="Unassembled WGS sequence"/>
</dbReference>
<keyword evidence="2 5" id="KW-0378">Hydrolase</keyword>
<dbReference type="PANTHER" id="PTHR21661:SF71">
    <property type="entry name" value="EPOXIDE HYDROLASE N-TERMINAL DOMAIN-CONTAINING PROTEIN"/>
    <property type="match status" value="1"/>
</dbReference>
<keyword evidence="6" id="KW-1185">Reference proteome</keyword>
<accession>A0AAN7BPF9</accession>
<evidence type="ECO:0000313" key="5">
    <source>
        <dbReference type="EMBL" id="KAK4227099.1"/>
    </source>
</evidence>
<dbReference type="Gene3D" id="3.40.50.1820">
    <property type="entry name" value="alpha/beta hydrolase"/>
    <property type="match status" value="1"/>
</dbReference>
<comment type="caution">
    <text evidence="5">The sequence shown here is derived from an EMBL/GenBank/DDBJ whole genome shotgun (WGS) entry which is preliminary data.</text>
</comment>
<feature type="domain" description="Epoxide hydrolase N-terminal" evidence="4">
    <location>
        <begin position="22"/>
        <end position="132"/>
    </location>
</feature>
<dbReference type="PANTHER" id="PTHR21661">
    <property type="entry name" value="EPOXIDE HYDROLASE 1-RELATED"/>
    <property type="match status" value="1"/>
</dbReference>
<dbReference type="GO" id="GO:0004301">
    <property type="term" value="F:epoxide hydrolase activity"/>
    <property type="evidence" value="ECO:0007669"/>
    <property type="project" value="TreeGrafter"/>
</dbReference>
<evidence type="ECO:0000259" key="4">
    <source>
        <dbReference type="Pfam" id="PF06441"/>
    </source>
</evidence>
<dbReference type="InterPro" id="IPR029058">
    <property type="entry name" value="AB_hydrolase_fold"/>
</dbReference>
<proteinExistence type="inferred from homology"/>
<protein>
    <submittedName>
        <fullName evidence="5">Epoxide hydrolase</fullName>
    </submittedName>
</protein>
<dbReference type="GO" id="GO:0097176">
    <property type="term" value="P:epoxide metabolic process"/>
    <property type="evidence" value="ECO:0007669"/>
    <property type="project" value="TreeGrafter"/>
</dbReference>
<evidence type="ECO:0000256" key="1">
    <source>
        <dbReference type="ARBA" id="ARBA00010088"/>
    </source>
</evidence>
<evidence type="ECO:0000256" key="3">
    <source>
        <dbReference type="SAM" id="MobiDB-lite"/>
    </source>
</evidence>
<feature type="region of interest" description="Disordered" evidence="3">
    <location>
        <begin position="472"/>
        <end position="541"/>
    </location>
</feature>
<comment type="similarity">
    <text evidence="1">Belongs to the peptidase S33 family.</text>
</comment>
<reference evidence="5" key="2">
    <citation type="submission" date="2023-05" db="EMBL/GenBank/DDBJ databases">
        <authorList>
            <consortium name="Lawrence Berkeley National Laboratory"/>
            <person name="Steindorff A."/>
            <person name="Hensen N."/>
            <person name="Bonometti L."/>
            <person name="Westerberg I."/>
            <person name="Brannstrom I.O."/>
            <person name="Guillou S."/>
            <person name="Cros-Aarteil S."/>
            <person name="Calhoun S."/>
            <person name="Haridas S."/>
            <person name="Kuo A."/>
            <person name="Mondo S."/>
            <person name="Pangilinan J."/>
            <person name="Riley R."/>
            <person name="Labutti K."/>
            <person name="Andreopoulos B."/>
            <person name="Lipzen A."/>
            <person name="Chen C."/>
            <person name="Yanf M."/>
            <person name="Daum C."/>
            <person name="Ng V."/>
            <person name="Clum A."/>
            <person name="Ohm R."/>
            <person name="Martin F."/>
            <person name="Silar P."/>
            <person name="Natvig D."/>
            <person name="Lalanne C."/>
            <person name="Gautier V."/>
            <person name="Ament-Velasquez S.L."/>
            <person name="Kruys A."/>
            <person name="Hutchinson M.I."/>
            <person name="Powell A.J."/>
            <person name="Barry K."/>
            <person name="Miller A.N."/>
            <person name="Grigoriev I.V."/>
            <person name="Debuchy R."/>
            <person name="Gladieux P."/>
            <person name="Thoren M.H."/>
            <person name="Johannesson H."/>
        </authorList>
    </citation>
    <scope>NUCLEOTIDE SEQUENCE</scope>
    <source>
        <strain evidence="5">CBS 990.96</strain>
    </source>
</reference>
<dbReference type="InterPro" id="IPR010497">
    <property type="entry name" value="Epoxide_hydro_N"/>
</dbReference>
<dbReference type="SUPFAM" id="SSF53474">
    <property type="entry name" value="alpha/beta-Hydrolases"/>
    <property type="match status" value="1"/>
</dbReference>
<evidence type="ECO:0000313" key="6">
    <source>
        <dbReference type="Proteomes" id="UP001301958"/>
    </source>
</evidence>
<sequence length="541" mass="58109">MAEVVTPQPPPPPPGVVDEDIVKPYKIHIPSKHLDLTRQKLELTRLPHQGAEPQIEPLIDYWLESYSFRETETKLNETITQFRTSIPLSPDSSSLGNNQSIRIHFIHSQSQSSSTSTSTPILLLPPFPLTNLSIYPHIPSDPNQTLIIPSYPGIGFSDSLPASTSLVIKTTAHLFNELMISRLNYTKYIVSVSSSNKIDNLIAQFLVSEYSDTCIGANLINPELKKPSLGGGGNVWEWGKWLLARFFRGGVVGYEEEDFEQNMRNDHEEKGDVELGLGMGLGVPVEGNDGIGETISYALCDSPVGMLAAVVKGLGNREKKLGEEELVTITNLGWLPGPEGAVRFGMGVCQEGMGIKKKKKKGAVGVTVFVGGEKKGGYCPPAWANTEYILCNTQRIKGGGGEGGLMLIFERPEVIFDGVKGLVSGIEKLTARKKEKEKETAAFEGVIIHPATEQEVTTPPGQVIQPPVELSAISSPASGDTAVAGTPSPSGGVDVKGKGKAPVTTGDYLQPPAPIRGDTVSSEGESPDTLVENLLPPLDKA</sequence>
<name>A0AAN7BPF9_9PEZI</name>
<reference evidence="5" key="1">
    <citation type="journal article" date="2023" name="Mol. Phylogenet. Evol.">
        <title>Genome-scale phylogeny and comparative genomics of the fungal order Sordariales.</title>
        <authorList>
            <person name="Hensen N."/>
            <person name="Bonometti L."/>
            <person name="Westerberg I."/>
            <person name="Brannstrom I.O."/>
            <person name="Guillou S."/>
            <person name="Cros-Aarteil S."/>
            <person name="Calhoun S."/>
            <person name="Haridas S."/>
            <person name="Kuo A."/>
            <person name="Mondo S."/>
            <person name="Pangilinan J."/>
            <person name="Riley R."/>
            <person name="LaButti K."/>
            <person name="Andreopoulos B."/>
            <person name="Lipzen A."/>
            <person name="Chen C."/>
            <person name="Yan M."/>
            <person name="Daum C."/>
            <person name="Ng V."/>
            <person name="Clum A."/>
            <person name="Steindorff A."/>
            <person name="Ohm R.A."/>
            <person name="Martin F."/>
            <person name="Silar P."/>
            <person name="Natvig D.O."/>
            <person name="Lalanne C."/>
            <person name="Gautier V."/>
            <person name="Ament-Velasquez S.L."/>
            <person name="Kruys A."/>
            <person name="Hutchinson M.I."/>
            <person name="Powell A.J."/>
            <person name="Barry K."/>
            <person name="Miller A.N."/>
            <person name="Grigoriev I.V."/>
            <person name="Debuchy R."/>
            <person name="Gladieux P."/>
            <person name="Hiltunen Thoren M."/>
            <person name="Johannesson H."/>
        </authorList>
    </citation>
    <scope>NUCLEOTIDE SEQUENCE</scope>
    <source>
        <strain evidence="5">CBS 990.96</strain>
    </source>
</reference>
<gene>
    <name evidence="5" type="ORF">QBC38DRAFT_364964</name>
</gene>
<dbReference type="AlphaFoldDB" id="A0AAN7BPF9"/>
<organism evidence="5 6">
    <name type="scientific">Podospora fimiseda</name>
    <dbReference type="NCBI Taxonomy" id="252190"/>
    <lineage>
        <taxon>Eukaryota</taxon>
        <taxon>Fungi</taxon>
        <taxon>Dikarya</taxon>
        <taxon>Ascomycota</taxon>
        <taxon>Pezizomycotina</taxon>
        <taxon>Sordariomycetes</taxon>
        <taxon>Sordariomycetidae</taxon>
        <taxon>Sordariales</taxon>
        <taxon>Podosporaceae</taxon>
        <taxon>Podospora</taxon>
    </lineage>
</organism>
<dbReference type="Pfam" id="PF06441">
    <property type="entry name" value="EHN"/>
    <property type="match status" value="1"/>
</dbReference>
<dbReference type="EMBL" id="MU865336">
    <property type="protein sequence ID" value="KAK4227099.1"/>
    <property type="molecule type" value="Genomic_DNA"/>
</dbReference>